<dbReference type="SUPFAM" id="SSF52540">
    <property type="entry name" value="P-loop containing nucleoside triphosphate hydrolases"/>
    <property type="match status" value="1"/>
</dbReference>
<proteinExistence type="predicted"/>
<dbReference type="PANTHER" id="PTHR10039:SF17">
    <property type="entry name" value="FUNGAL STAND N-TERMINAL GOODBYE DOMAIN-CONTAINING PROTEIN-RELATED"/>
    <property type="match status" value="1"/>
</dbReference>
<keyword evidence="1" id="KW-0677">Repeat</keyword>
<dbReference type="Gene3D" id="3.40.50.300">
    <property type="entry name" value="P-loop containing nucleotide triphosphate hydrolases"/>
    <property type="match status" value="1"/>
</dbReference>
<dbReference type="OrthoDB" id="5967843at2759"/>
<dbReference type="InterPro" id="IPR027417">
    <property type="entry name" value="P-loop_NTPase"/>
</dbReference>
<organism evidence="3 4">
    <name type="scientific">Collybia nuda</name>
    <dbReference type="NCBI Taxonomy" id="64659"/>
    <lineage>
        <taxon>Eukaryota</taxon>
        <taxon>Fungi</taxon>
        <taxon>Dikarya</taxon>
        <taxon>Basidiomycota</taxon>
        <taxon>Agaricomycotina</taxon>
        <taxon>Agaricomycetes</taxon>
        <taxon>Agaricomycetidae</taxon>
        <taxon>Agaricales</taxon>
        <taxon>Tricholomatineae</taxon>
        <taxon>Clitocybaceae</taxon>
        <taxon>Collybia</taxon>
    </lineage>
</organism>
<dbReference type="Proteomes" id="UP000807353">
    <property type="component" value="Unassembled WGS sequence"/>
</dbReference>
<name>A0A9P6CA76_9AGAR</name>
<keyword evidence="4" id="KW-1185">Reference proteome</keyword>
<gene>
    <name evidence="3" type="ORF">BDZ94DRAFT_1313583</name>
</gene>
<dbReference type="EMBL" id="MU150349">
    <property type="protein sequence ID" value="KAF9458136.1"/>
    <property type="molecule type" value="Genomic_DNA"/>
</dbReference>
<reference evidence="3" key="1">
    <citation type="submission" date="2020-11" db="EMBL/GenBank/DDBJ databases">
        <authorList>
            <consortium name="DOE Joint Genome Institute"/>
            <person name="Ahrendt S."/>
            <person name="Riley R."/>
            <person name="Andreopoulos W."/>
            <person name="Labutti K."/>
            <person name="Pangilinan J."/>
            <person name="Ruiz-Duenas F.J."/>
            <person name="Barrasa J.M."/>
            <person name="Sanchez-Garcia M."/>
            <person name="Camarero S."/>
            <person name="Miyauchi S."/>
            <person name="Serrano A."/>
            <person name="Linde D."/>
            <person name="Babiker R."/>
            <person name="Drula E."/>
            <person name="Ayuso-Fernandez I."/>
            <person name="Pacheco R."/>
            <person name="Padilla G."/>
            <person name="Ferreira P."/>
            <person name="Barriuso J."/>
            <person name="Kellner H."/>
            <person name="Castanera R."/>
            <person name="Alfaro M."/>
            <person name="Ramirez L."/>
            <person name="Pisabarro A.G."/>
            <person name="Kuo A."/>
            <person name="Tritt A."/>
            <person name="Lipzen A."/>
            <person name="He G."/>
            <person name="Yan M."/>
            <person name="Ng V."/>
            <person name="Cullen D."/>
            <person name="Martin F."/>
            <person name="Rosso M.-N."/>
            <person name="Henrissat B."/>
            <person name="Hibbett D."/>
            <person name="Martinez A.T."/>
            <person name="Grigoriev I.V."/>
        </authorList>
    </citation>
    <scope>NUCLEOTIDE SEQUENCE</scope>
    <source>
        <strain evidence="3">CBS 247.69</strain>
    </source>
</reference>
<evidence type="ECO:0000259" key="2">
    <source>
        <dbReference type="Pfam" id="PF24883"/>
    </source>
</evidence>
<evidence type="ECO:0000256" key="1">
    <source>
        <dbReference type="ARBA" id="ARBA00022737"/>
    </source>
</evidence>
<dbReference type="PANTHER" id="PTHR10039">
    <property type="entry name" value="AMELOGENIN"/>
    <property type="match status" value="1"/>
</dbReference>
<dbReference type="InterPro" id="IPR056884">
    <property type="entry name" value="NPHP3-like_N"/>
</dbReference>
<dbReference type="Pfam" id="PF24883">
    <property type="entry name" value="NPHP3_N"/>
    <property type="match status" value="1"/>
</dbReference>
<sequence length="669" mass="76175">MSHGIFPEAKDFEISHSQFIDHSRAQNTRIVNPQYITGPQTVHISSSTFNNARSRGGDKMSGFTRLLLASNIEALHDSSARYPPPRCHPGTRYRYIDKIANWSSSSHKHKRRIIWVHGPAGVGKSAVAQTCAEELTKMGKLGATFFFSRPNGRDRPDRLFTTISYELAVKDESCRKILNNMIQSDPSLLEKSIRQQFQDLIVTPLAELRAGGKDMKELVVIIDGLDECFSNEAQCDIVEIVAASVKDQTTPLLWVFVSRPEADIKSTFISPHIFRLSLHLELPVSRDIDHEIAKFLTDELESVRWKHALPSSWPSERNIGTLVNLSAGLFIYANTVIRFIRDENSPGPDDQLQTVLALAQRLASDEETHPLFELDLFYHLIMQRVPRKVLPTTLKILLLTTFENGTEITINAGVLGLSEAQFSNACRSLHSVLEVENWPPRIHFYHASFMDFLQDPKRSRDFCIKSDCVMSLRKELLERLDTILVEDNSAIFNMLRHVGHGRSGFEVFSQMVKVFFILCQTIPLGPEMLTALSEFDYEKMLVFWETNSLPCSEFPCLVDQFFQNIPKEFRKKIIQLYSQTLSYSSSPTLSEKQDIRVYVLGHGRKKVLLSENPAGYSHLRLCPEPSHQWPRSLVMGLRTRFKNWKSRIVYFGAASDIRHPSLIALKPAN</sequence>
<evidence type="ECO:0000313" key="3">
    <source>
        <dbReference type="EMBL" id="KAF9458136.1"/>
    </source>
</evidence>
<protein>
    <recommendedName>
        <fullName evidence="2">Nephrocystin 3-like N-terminal domain-containing protein</fullName>
    </recommendedName>
</protein>
<comment type="caution">
    <text evidence="3">The sequence shown here is derived from an EMBL/GenBank/DDBJ whole genome shotgun (WGS) entry which is preliminary data.</text>
</comment>
<dbReference type="AlphaFoldDB" id="A0A9P6CA76"/>
<feature type="domain" description="Nephrocystin 3-like N-terminal" evidence="2">
    <location>
        <begin position="99"/>
        <end position="259"/>
    </location>
</feature>
<accession>A0A9P6CA76</accession>
<evidence type="ECO:0000313" key="4">
    <source>
        <dbReference type="Proteomes" id="UP000807353"/>
    </source>
</evidence>